<protein>
    <submittedName>
        <fullName evidence="1">Uncharacterized protein</fullName>
    </submittedName>
</protein>
<accession>A0AAV0VH72</accession>
<dbReference type="AlphaFoldDB" id="A0AAV0VH72"/>
<organism evidence="1 2">
    <name type="scientific">Peronospora destructor</name>
    <dbReference type="NCBI Taxonomy" id="86335"/>
    <lineage>
        <taxon>Eukaryota</taxon>
        <taxon>Sar</taxon>
        <taxon>Stramenopiles</taxon>
        <taxon>Oomycota</taxon>
        <taxon>Peronosporomycetes</taxon>
        <taxon>Peronosporales</taxon>
        <taxon>Peronosporaceae</taxon>
        <taxon>Peronospora</taxon>
    </lineage>
</organism>
<dbReference type="Proteomes" id="UP001162029">
    <property type="component" value="Unassembled WGS sequence"/>
</dbReference>
<comment type="caution">
    <text evidence="1">The sequence shown here is derived from an EMBL/GenBank/DDBJ whole genome shotgun (WGS) entry which is preliminary data.</text>
</comment>
<keyword evidence="2" id="KW-1185">Reference proteome</keyword>
<dbReference type="EMBL" id="CANTFM010002650">
    <property type="protein sequence ID" value="CAI5746931.1"/>
    <property type="molecule type" value="Genomic_DNA"/>
</dbReference>
<evidence type="ECO:0000313" key="2">
    <source>
        <dbReference type="Proteomes" id="UP001162029"/>
    </source>
</evidence>
<sequence length="449" mass="50964">MIDKILQMTHSYEVITTNPSRAPIPWQSVLRFALDKKAQALIDTGALLAGVSNNGAANFLLGQPDFDFAGVTYFDCEQLNCWMISEKARQIKVPLKKASMLEKETFVIFDEARSRGSDMKLLPDANILQTSGQRDLARVSAIDVLNWVMDNTKAEAVRGLLKWAGNGIHFRETQLNEDKELVNENWSLETLYQEKLHADKIAQVIKSKASFYFKDSGCFDECERELQVEEEVQQEQEVEVLALLPRMEKVWEYASVLRAKTVEDLNGVQVLELTEFIRQSISPKELANLAWASSQIFGTQNFFATIEARTGWSRMNAFLRVIDVVLVFKNGQVLLVSECEADRILKLLWSIGDRPTACNFSFMNLAFAFDSLARDGDDTKFQDTRLTLGCGLDRKLPILSIVACHVYNGETMSREVLLSNFVNSRGNSHKWMRSFLHELSCHMDLEDCT</sequence>
<gene>
    <name evidence="1" type="ORF">PDE001_LOCUS11873</name>
</gene>
<evidence type="ECO:0000313" key="1">
    <source>
        <dbReference type="EMBL" id="CAI5746931.1"/>
    </source>
</evidence>
<proteinExistence type="predicted"/>
<reference evidence="1" key="1">
    <citation type="submission" date="2022-12" db="EMBL/GenBank/DDBJ databases">
        <authorList>
            <person name="Webb A."/>
        </authorList>
    </citation>
    <scope>NUCLEOTIDE SEQUENCE</scope>
    <source>
        <strain evidence="1">Pd1</strain>
    </source>
</reference>
<name>A0AAV0VH72_9STRA</name>